<evidence type="ECO:0000256" key="7">
    <source>
        <dbReference type="ARBA" id="ARBA00048881"/>
    </source>
</evidence>
<evidence type="ECO:0000256" key="8">
    <source>
        <dbReference type="SAM" id="SignalP"/>
    </source>
</evidence>
<evidence type="ECO:0000256" key="4">
    <source>
        <dbReference type="ARBA" id="ARBA00023008"/>
    </source>
</evidence>
<evidence type="ECO:0000256" key="5">
    <source>
        <dbReference type="ARBA" id="ARBA00023101"/>
    </source>
</evidence>
<name>A0A420IUA5_9PEZI</name>
<comment type="catalytic activity">
    <reaction evidence="7">
        <text>L-tyrosine + O2 = L-dopaquinone + H2O</text>
        <dbReference type="Rhea" id="RHEA:18117"/>
        <dbReference type="ChEBI" id="CHEBI:15377"/>
        <dbReference type="ChEBI" id="CHEBI:15379"/>
        <dbReference type="ChEBI" id="CHEBI:57924"/>
        <dbReference type="ChEBI" id="CHEBI:58315"/>
        <dbReference type="EC" id="1.14.18.1"/>
    </reaction>
</comment>
<dbReference type="InterPro" id="IPR008922">
    <property type="entry name" value="Di-copper_centre_dom_sf"/>
</dbReference>
<feature type="domain" description="Tyrosinase copper-binding" evidence="9">
    <location>
        <begin position="133"/>
        <end position="150"/>
    </location>
</feature>
<keyword evidence="8" id="KW-0732">Signal</keyword>
<comment type="caution">
    <text evidence="10">The sequence shown here is derived from an EMBL/GenBank/DDBJ whole genome shotgun (WGS) entry which is preliminary data.</text>
</comment>
<protein>
    <recommendedName>
        <fullName evidence="2">tyrosinase</fullName>
        <ecNumber evidence="2">1.14.18.1</ecNumber>
    </recommendedName>
</protein>
<evidence type="ECO:0000313" key="10">
    <source>
        <dbReference type="EMBL" id="RKF78107.1"/>
    </source>
</evidence>
<dbReference type="GO" id="GO:0046872">
    <property type="term" value="F:metal ion binding"/>
    <property type="evidence" value="ECO:0007669"/>
    <property type="project" value="UniProtKB-KW"/>
</dbReference>
<evidence type="ECO:0000256" key="1">
    <source>
        <dbReference type="ARBA" id="ARBA00009928"/>
    </source>
</evidence>
<gene>
    <name evidence="10" type="ORF">GcM1_214050</name>
</gene>
<sequence length="251" mass="28573">MNLTYCILILIFLSKSILASLHKLYEPSLPSYNYGMVQSAIRIRQNPSFIVTEGASGGRSSDGSLPLRREIRDLEKDEDIWTLYLLGLDRLQNMDQTEKISWYNIAGIHGRPFKSFDGVEPQPGNQNNGYCTHVSILFPTWHRPYLALYEQILYGTIQEIAQRYPAGVMRDRYSAAAVKFRIPYWDWAATRSAGEKILPDSIVQSSGINVNGPNGRQLIANPLYSYRFQPLDPAQLPNNPASYHEAMERQN</sequence>
<accession>A0A420IUA5</accession>
<comment type="catalytic activity">
    <reaction evidence="6">
        <text>2 L-dopa + O2 = 2 L-dopaquinone + 2 H2O</text>
        <dbReference type="Rhea" id="RHEA:34287"/>
        <dbReference type="ChEBI" id="CHEBI:15377"/>
        <dbReference type="ChEBI" id="CHEBI:15379"/>
        <dbReference type="ChEBI" id="CHEBI:57504"/>
        <dbReference type="ChEBI" id="CHEBI:57924"/>
        <dbReference type="EC" id="1.14.18.1"/>
    </reaction>
</comment>
<feature type="chain" id="PRO_5019089863" description="tyrosinase" evidence="8">
    <location>
        <begin position="20"/>
        <end position="251"/>
    </location>
</feature>
<keyword evidence="4" id="KW-0186">Copper</keyword>
<proteinExistence type="inferred from homology"/>
<organism evidence="10 11">
    <name type="scientific">Golovinomyces cichoracearum</name>
    <dbReference type="NCBI Taxonomy" id="62708"/>
    <lineage>
        <taxon>Eukaryota</taxon>
        <taxon>Fungi</taxon>
        <taxon>Dikarya</taxon>
        <taxon>Ascomycota</taxon>
        <taxon>Pezizomycotina</taxon>
        <taxon>Leotiomycetes</taxon>
        <taxon>Erysiphales</taxon>
        <taxon>Erysiphaceae</taxon>
        <taxon>Golovinomyces</taxon>
    </lineage>
</organism>
<dbReference type="Proteomes" id="UP000285326">
    <property type="component" value="Unassembled WGS sequence"/>
</dbReference>
<evidence type="ECO:0000256" key="3">
    <source>
        <dbReference type="ARBA" id="ARBA00022723"/>
    </source>
</evidence>
<dbReference type="InterPro" id="IPR002227">
    <property type="entry name" value="Tyrosinase_Cu-bd"/>
</dbReference>
<reference evidence="10 11" key="1">
    <citation type="journal article" date="2018" name="BMC Genomics">
        <title>Comparative genome analyses reveal sequence features reflecting distinct modes of host-adaptation between dicot and monocot powdery mildew.</title>
        <authorList>
            <person name="Wu Y."/>
            <person name="Ma X."/>
            <person name="Pan Z."/>
            <person name="Kale S.D."/>
            <person name="Song Y."/>
            <person name="King H."/>
            <person name="Zhang Q."/>
            <person name="Presley C."/>
            <person name="Deng X."/>
            <person name="Wei C.I."/>
            <person name="Xiao S."/>
        </authorList>
    </citation>
    <scope>NUCLEOTIDE SEQUENCE [LARGE SCALE GENOMIC DNA]</scope>
    <source>
        <strain evidence="10">UMSG1</strain>
    </source>
</reference>
<feature type="signal peptide" evidence="8">
    <location>
        <begin position="1"/>
        <end position="19"/>
    </location>
</feature>
<dbReference type="PANTHER" id="PTHR11474:SF76">
    <property type="entry name" value="SHKT DOMAIN-CONTAINING PROTEIN"/>
    <property type="match status" value="1"/>
</dbReference>
<dbReference type="PANTHER" id="PTHR11474">
    <property type="entry name" value="TYROSINASE FAMILY MEMBER"/>
    <property type="match status" value="1"/>
</dbReference>
<dbReference type="GO" id="GO:0004503">
    <property type="term" value="F:tyrosinase activity"/>
    <property type="evidence" value="ECO:0007669"/>
    <property type="project" value="UniProtKB-EC"/>
</dbReference>
<comment type="similarity">
    <text evidence="1">Belongs to the tyrosinase family.</text>
</comment>
<dbReference type="AlphaFoldDB" id="A0A420IUA5"/>
<evidence type="ECO:0000256" key="2">
    <source>
        <dbReference type="ARBA" id="ARBA00011906"/>
    </source>
</evidence>
<dbReference type="Pfam" id="PF00264">
    <property type="entry name" value="Tyrosinase"/>
    <property type="match status" value="1"/>
</dbReference>
<dbReference type="EC" id="1.14.18.1" evidence="2"/>
<dbReference type="PROSITE" id="PS00497">
    <property type="entry name" value="TYROSINASE_1"/>
    <property type="match status" value="1"/>
</dbReference>
<dbReference type="GO" id="GO:0042438">
    <property type="term" value="P:melanin biosynthetic process"/>
    <property type="evidence" value="ECO:0007669"/>
    <property type="project" value="UniProtKB-KW"/>
</dbReference>
<dbReference type="InterPro" id="IPR050316">
    <property type="entry name" value="Tyrosinase/Hemocyanin"/>
</dbReference>
<evidence type="ECO:0000256" key="6">
    <source>
        <dbReference type="ARBA" id="ARBA00048233"/>
    </source>
</evidence>
<evidence type="ECO:0000259" key="9">
    <source>
        <dbReference type="PROSITE" id="PS00497"/>
    </source>
</evidence>
<evidence type="ECO:0000313" key="11">
    <source>
        <dbReference type="Proteomes" id="UP000285326"/>
    </source>
</evidence>
<dbReference type="Gene3D" id="1.10.1280.10">
    <property type="entry name" value="Di-copper center containing domain from catechol oxidase"/>
    <property type="match status" value="1"/>
</dbReference>
<keyword evidence="5" id="KW-0470">Melanin biosynthesis</keyword>
<keyword evidence="3" id="KW-0479">Metal-binding</keyword>
<dbReference type="SUPFAM" id="SSF48056">
    <property type="entry name" value="Di-copper centre-containing domain"/>
    <property type="match status" value="1"/>
</dbReference>
<dbReference type="EMBL" id="MCBS01021429">
    <property type="protein sequence ID" value="RKF78107.1"/>
    <property type="molecule type" value="Genomic_DNA"/>
</dbReference>